<dbReference type="Proteomes" id="UP001219525">
    <property type="component" value="Unassembled WGS sequence"/>
</dbReference>
<dbReference type="InterPro" id="IPR045851">
    <property type="entry name" value="AMP-bd_C_sf"/>
</dbReference>
<evidence type="ECO:0000313" key="4">
    <source>
        <dbReference type="EMBL" id="KAJ7205478.1"/>
    </source>
</evidence>
<gene>
    <name evidence="4" type="ORF">GGX14DRAFT_644681</name>
</gene>
<dbReference type="Pfam" id="PF13193">
    <property type="entry name" value="AMP-binding_C"/>
    <property type="match status" value="1"/>
</dbReference>
<accession>A0AAD6YCE2</accession>
<feature type="domain" description="AMP-binding enzyme C-terminal" evidence="3">
    <location>
        <begin position="211"/>
        <end position="294"/>
    </location>
</feature>
<feature type="signal peptide" evidence="1">
    <location>
        <begin position="1"/>
        <end position="18"/>
    </location>
</feature>
<evidence type="ECO:0000259" key="2">
    <source>
        <dbReference type="Pfam" id="PF00501"/>
    </source>
</evidence>
<dbReference type="SUPFAM" id="SSF56801">
    <property type="entry name" value="Acetyl-CoA synthetase-like"/>
    <property type="match status" value="1"/>
</dbReference>
<comment type="caution">
    <text evidence="4">The sequence shown here is derived from an EMBL/GenBank/DDBJ whole genome shotgun (WGS) entry which is preliminary data.</text>
</comment>
<evidence type="ECO:0000259" key="3">
    <source>
        <dbReference type="Pfam" id="PF13193"/>
    </source>
</evidence>
<dbReference type="PANTHER" id="PTHR24096:SF422">
    <property type="entry name" value="BCDNA.GH02901"/>
    <property type="match status" value="1"/>
</dbReference>
<dbReference type="Gene3D" id="3.40.50.12780">
    <property type="entry name" value="N-terminal domain of ligase-like"/>
    <property type="match status" value="1"/>
</dbReference>
<sequence>MFGLLTLVHLCPFLGVATVAFKKMPPFPMLLEALVRMRIVHLFLVPHLVNAFVKNPATANFDLSFLKSALIAAATMDGRSESEFQVLGGPEFLVTQGFGMTECCGLISGLPVGTPPCPGSVGRLLPLTDAKIVDEFGKTLPPKLRGQLCVRGPQLCLGYLNNAQATNDAFDSDGFLLTGDVAEMTIDGYIFIVDRLKSMIKNKGYQVSPAELETQLLSLDLVNDAGVTGRPSERTGEVPVALVVLSHAGKLQASESPYKVKEAIKISVQTTKSRYKWLHDVVFVDSIPRLPSGKIIRPRLKQILEAAQLSGLKTPIVSSLMRSISTPAMAAPVTAGGGFKERQSPCVAHRERSLNFFPVDAVRDES</sequence>
<keyword evidence="4" id="KW-0436">Ligase</keyword>
<evidence type="ECO:0000313" key="5">
    <source>
        <dbReference type="Proteomes" id="UP001219525"/>
    </source>
</evidence>
<keyword evidence="1" id="KW-0732">Signal</keyword>
<protein>
    <submittedName>
        <fullName evidence="4">4-coumarate:CoA ligase</fullName>
    </submittedName>
</protein>
<dbReference type="AlphaFoldDB" id="A0AAD6YCE2"/>
<reference evidence="4" key="1">
    <citation type="submission" date="2023-03" db="EMBL/GenBank/DDBJ databases">
        <title>Massive genome expansion in bonnet fungi (Mycena s.s.) driven by repeated elements and novel gene families across ecological guilds.</title>
        <authorList>
            <consortium name="Lawrence Berkeley National Laboratory"/>
            <person name="Harder C.B."/>
            <person name="Miyauchi S."/>
            <person name="Viragh M."/>
            <person name="Kuo A."/>
            <person name="Thoen E."/>
            <person name="Andreopoulos B."/>
            <person name="Lu D."/>
            <person name="Skrede I."/>
            <person name="Drula E."/>
            <person name="Henrissat B."/>
            <person name="Morin E."/>
            <person name="Kohler A."/>
            <person name="Barry K."/>
            <person name="LaButti K."/>
            <person name="Morin E."/>
            <person name="Salamov A."/>
            <person name="Lipzen A."/>
            <person name="Mereny Z."/>
            <person name="Hegedus B."/>
            <person name="Baldrian P."/>
            <person name="Stursova M."/>
            <person name="Weitz H."/>
            <person name="Taylor A."/>
            <person name="Grigoriev I.V."/>
            <person name="Nagy L.G."/>
            <person name="Martin F."/>
            <person name="Kauserud H."/>
        </authorList>
    </citation>
    <scope>NUCLEOTIDE SEQUENCE</scope>
    <source>
        <strain evidence="4">9144</strain>
    </source>
</reference>
<dbReference type="Gene3D" id="3.30.300.30">
    <property type="match status" value="1"/>
</dbReference>
<proteinExistence type="predicted"/>
<name>A0AAD6YCE2_9AGAR</name>
<dbReference type="InterPro" id="IPR000873">
    <property type="entry name" value="AMP-dep_synth/lig_dom"/>
</dbReference>
<dbReference type="PANTHER" id="PTHR24096">
    <property type="entry name" value="LONG-CHAIN-FATTY-ACID--COA LIGASE"/>
    <property type="match status" value="1"/>
</dbReference>
<dbReference type="InterPro" id="IPR042099">
    <property type="entry name" value="ANL_N_sf"/>
</dbReference>
<feature type="chain" id="PRO_5042284394" evidence="1">
    <location>
        <begin position="19"/>
        <end position="366"/>
    </location>
</feature>
<keyword evidence="5" id="KW-1185">Reference proteome</keyword>
<dbReference type="GO" id="GO:0016405">
    <property type="term" value="F:CoA-ligase activity"/>
    <property type="evidence" value="ECO:0007669"/>
    <property type="project" value="TreeGrafter"/>
</dbReference>
<evidence type="ECO:0000256" key="1">
    <source>
        <dbReference type="SAM" id="SignalP"/>
    </source>
</evidence>
<feature type="domain" description="AMP-dependent synthetase/ligase" evidence="2">
    <location>
        <begin position="2"/>
        <end position="160"/>
    </location>
</feature>
<dbReference type="InterPro" id="IPR025110">
    <property type="entry name" value="AMP-bd_C"/>
</dbReference>
<dbReference type="EMBL" id="JARJCW010000043">
    <property type="protein sequence ID" value="KAJ7205478.1"/>
    <property type="molecule type" value="Genomic_DNA"/>
</dbReference>
<dbReference type="Pfam" id="PF00501">
    <property type="entry name" value="AMP-binding"/>
    <property type="match status" value="1"/>
</dbReference>
<organism evidence="4 5">
    <name type="scientific">Mycena pura</name>
    <dbReference type="NCBI Taxonomy" id="153505"/>
    <lineage>
        <taxon>Eukaryota</taxon>
        <taxon>Fungi</taxon>
        <taxon>Dikarya</taxon>
        <taxon>Basidiomycota</taxon>
        <taxon>Agaricomycotina</taxon>
        <taxon>Agaricomycetes</taxon>
        <taxon>Agaricomycetidae</taxon>
        <taxon>Agaricales</taxon>
        <taxon>Marasmiineae</taxon>
        <taxon>Mycenaceae</taxon>
        <taxon>Mycena</taxon>
    </lineage>
</organism>